<dbReference type="PROSITE" id="PS50065">
    <property type="entry name" value="HMG_COA_REDUCTASE_4"/>
    <property type="match status" value="1"/>
</dbReference>
<feature type="region of interest" description="Disordered" evidence="11">
    <location>
        <begin position="1108"/>
        <end position="1137"/>
    </location>
</feature>
<feature type="domain" description="SSD" evidence="12">
    <location>
        <begin position="241"/>
        <end position="411"/>
    </location>
</feature>
<feature type="region of interest" description="Disordered" evidence="11">
    <location>
        <begin position="175"/>
        <end position="200"/>
    </location>
</feature>
<dbReference type="CDD" id="cd00643">
    <property type="entry name" value="HMG-CoA_reductase_classI"/>
    <property type="match status" value="1"/>
</dbReference>
<dbReference type="InterPro" id="IPR002202">
    <property type="entry name" value="HMG_CoA_Rdtase"/>
</dbReference>
<evidence type="ECO:0000313" key="13">
    <source>
        <dbReference type="EMBL" id="RWA07493.1"/>
    </source>
</evidence>
<evidence type="ECO:0000256" key="8">
    <source>
        <dbReference type="ARBA" id="ARBA00023098"/>
    </source>
</evidence>
<dbReference type="PANTHER" id="PTHR10572">
    <property type="entry name" value="3-HYDROXY-3-METHYLGLUTARYL-COENZYME A REDUCTASE"/>
    <property type="match status" value="1"/>
</dbReference>
<evidence type="ECO:0000256" key="3">
    <source>
        <dbReference type="ARBA" id="ARBA00022692"/>
    </source>
</evidence>
<dbReference type="InterPro" id="IPR000731">
    <property type="entry name" value="SSD"/>
</dbReference>
<dbReference type="InterPro" id="IPR053958">
    <property type="entry name" value="HMGCR/SNAP/NPC1-like_SSD"/>
</dbReference>
<evidence type="ECO:0000256" key="4">
    <source>
        <dbReference type="ARBA" id="ARBA00022824"/>
    </source>
</evidence>
<keyword evidence="3 10" id="KW-0812">Transmembrane</keyword>
<dbReference type="FunFam" id="3.90.770.10:FF:000001">
    <property type="entry name" value="3-hydroxy-3-methylglutaryl coenzyme A reductase"/>
    <property type="match status" value="1"/>
</dbReference>
<dbReference type="GO" id="GO:0008299">
    <property type="term" value="P:isoprenoid biosynthetic process"/>
    <property type="evidence" value="ECO:0007669"/>
    <property type="project" value="InterPro"/>
</dbReference>
<evidence type="ECO:0000256" key="7">
    <source>
        <dbReference type="ARBA" id="ARBA00023002"/>
    </source>
</evidence>
<evidence type="ECO:0000259" key="12">
    <source>
        <dbReference type="PROSITE" id="PS50156"/>
    </source>
</evidence>
<comment type="similarity">
    <text evidence="2 10">Belongs to the HMG-CoA reductase family.</text>
</comment>
<dbReference type="PANTHER" id="PTHR10572:SF24">
    <property type="entry name" value="3-HYDROXY-3-METHYLGLUTARYL-COENZYME A REDUCTASE"/>
    <property type="match status" value="1"/>
</dbReference>
<dbReference type="PROSITE" id="PS50156">
    <property type="entry name" value="SSD"/>
    <property type="match status" value="1"/>
</dbReference>
<protein>
    <recommendedName>
        <fullName evidence="10">3-hydroxy-3-methylglutaryl coenzyme A reductase</fullName>
        <shortName evidence="10">HMG-CoA reductase</shortName>
        <ecNumber evidence="10">1.1.1.34</ecNumber>
    </recommendedName>
</protein>
<dbReference type="STRING" id="363999.A0A439CZ56"/>
<evidence type="ECO:0000256" key="9">
    <source>
        <dbReference type="ARBA" id="ARBA00023136"/>
    </source>
</evidence>
<organism evidence="13 14">
    <name type="scientific">Xylaria grammica</name>
    <dbReference type="NCBI Taxonomy" id="363999"/>
    <lineage>
        <taxon>Eukaryota</taxon>
        <taxon>Fungi</taxon>
        <taxon>Dikarya</taxon>
        <taxon>Ascomycota</taxon>
        <taxon>Pezizomycotina</taxon>
        <taxon>Sordariomycetes</taxon>
        <taxon>Xylariomycetidae</taxon>
        <taxon>Xylariales</taxon>
        <taxon>Xylariaceae</taxon>
        <taxon>Xylaria</taxon>
    </lineage>
</organism>
<evidence type="ECO:0000256" key="1">
    <source>
        <dbReference type="ARBA" id="ARBA00004477"/>
    </source>
</evidence>
<reference evidence="13 14" key="1">
    <citation type="submission" date="2018-12" db="EMBL/GenBank/DDBJ databases">
        <title>Draft genome sequence of Xylaria grammica IHI A82.</title>
        <authorList>
            <person name="Buettner E."/>
            <person name="Kellner H."/>
        </authorList>
    </citation>
    <scope>NUCLEOTIDE SEQUENCE [LARGE SCALE GENOMIC DNA]</scope>
    <source>
        <strain evidence="13 14">IHI A82</strain>
    </source>
</reference>
<comment type="pathway">
    <text evidence="10">Metabolic intermediate biosynthesis; (R)-mevalonate biosynthesis; (R)-mevalonate from acetyl-CoA: step 3/3.</text>
</comment>
<dbReference type="SUPFAM" id="SSF56542">
    <property type="entry name" value="Substrate-binding domain of HMG-CoA reductase"/>
    <property type="match status" value="1"/>
</dbReference>
<sequence length="1137" mass="122526">MFGRGIVDEACHASTRRILHVLRRLTSLHPIPIVTFVTVLASVAYVVLSHDAWEGDARLSSHPSTPSEWASLVKGSRRLQTTSEPYWKWRESDSKPLPSDSHHLALLTLVFPGSPSNNAVPLPDVHRLNLSMTPLLPVVTNPHTVNAQDTVMSFSIPFDQAPEFLDALREIPSGKPETFPQELTDAKSQEPPDPKSHDHEEIWIQKSAKSQKSHDLTRIPELVYDVYLEFHDLMATTQAHDILVMALAYISMYLTLASLFLSMRRLGSRFSLTAGVLVSSCFAFLFGLVVTTKLFHVPVTLRSLSEGLPFLTVMIGFEKKILFTQGVLSHALGYRQQPEEPLTPAQYAIGASFKETGPQILRDYIVNIASLSAGAFSGIQRGIQDFCFLAAWILVFDCVLLLLFYSPVLCIKIEIDTIQRRTNVRNMLTADGISHRVADKVAQSTAGSSVIFGQKVNSARFVPNPKVVLIACIVLVNFAKLLDIASSGGQSSLLARFSVWRHGLGNGVITQPAMDPFKVASSGLDTILNAARSNGTEMAVTVLRPIKYELAYQSVRDASAQSVDKLTTSSLLYSLEEPILRRWIIVALALSLVFNTHLLGAARWGIKESYVTDERKSRDIARGQQVLSGSATATLPAASARQPSMPPSPSPSCSTTAEIEDGGELPVHAVGTQDRIPTNPGDETNSMQVRQAKGTHELNDEEVIELSLQGLVPGYALEKMLNLDFTRAVKLRRSIIARTKLTSHFTGLLAQSGLPYEGYDWSRVFGACCENVIGYMPIPVGVAGPLVVDGRSYFIPMATTEGVLVASTSRGAKAINAGGGAVTVLTSDGMARGPCVSFDSIERAGLAKVWLDSEYGKATMKEAFDSTSRFARLEGMHSALAGTYLFIRFQATTADAMGMNMISKGVEKALARMKDVAFEDMDILTLTGNYCTDKKASSINWIMGRGKSVVAEAIIPRKVIESVLKTDIDSLVSIFVNKNMIGSAMAGSIGGFNAQAANIVAAIFIATGQDPAQVVESANCITIMKRMGDSLRISVSMPSIEVGTLGGGTILEPQGAMLDLLGVRGPHPTEPGGNARGLARIIAAAVMAGELSLCSALAAGHLVRAHMQHNRSTVPTRTNTPGPPASHASSPAPPTGA</sequence>
<feature type="transmembrane region" description="Helical" evidence="10">
    <location>
        <begin position="274"/>
        <end position="295"/>
    </location>
</feature>
<comment type="subcellular location">
    <subcellularLocation>
        <location evidence="1 10">Endoplasmic reticulum membrane</location>
        <topology evidence="1 10">Multi-pass membrane protein</topology>
    </subcellularLocation>
</comment>
<dbReference type="AlphaFoldDB" id="A0A439CZ56"/>
<comment type="catalytic activity">
    <reaction evidence="10">
        <text>(R)-mevalonate + 2 NADP(+) + CoA = (3S)-3-hydroxy-3-methylglutaryl-CoA + 2 NADPH + 2 H(+)</text>
        <dbReference type="Rhea" id="RHEA:15989"/>
        <dbReference type="ChEBI" id="CHEBI:15378"/>
        <dbReference type="ChEBI" id="CHEBI:36464"/>
        <dbReference type="ChEBI" id="CHEBI:43074"/>
        <dbReference type="ChEBI" id="CHEBI:57287"/>
        <dbReference type="ChEBI" id="CHEBI:57783"/>
        <dbReference type="ChEBI" id="CHEBI:58349"/>
        <dbReference type="EC" id="1.1.1.34"/>
    </reaction>
</comment>
<dbReference type="Gene3D" id="3.30.70.420">
    <property type="entry name" value="Hydroxymethylglutaryl-CoA reductase, class I/II, NAD/NADP-binding domain"/>
    <property type="match status" value="1"/>
</dbReference>
<dbReference type="InterPro" id="IPR023076">
    <property type="entry name" value="HMG_CoA_Rdtase_CS"/>
</dbReference>
<dbReference type="SUPFAM" id="SSF55035">
    <property type="entry name" value="NAD-binding domain of HMG-CoA reductase"/>
    <property type="match status" value="1"/>
</dbReference>
<dbReference type="InterPro" id="IPR025583">
    <property type="entry name" value="HMG-CoA_N_dom"/>
</dbReference>
<dbReference type="Gene3D" id="3.90.770.10">
    <property type="entry name" value="3-hydroxy-3-methylglutaryl-coenzyme A Reductase, Chain A, domain 2"/>
    <property type="match status" value="1"/>
</dbReference>
<dbReference type="Pfam" id="PF12349">
    <property type="entry name" value="Sterol-sensing"/>
    <property type="match status" value="1"/>
</dbReference>
<accession>A0A439CZ56</accession>
<evidence type="ECO:0000256" key="11">
    <source>
        <dbReference type="SAM" id="MobiDB-lite"/>
    </source>
</evidence>
<feature type="region of interest" description="Disordered" evidence="11">
    <location>
        <begin position="634"/>
        <end position="657"/>
    </location>
</feature>
<dbReference type="FunFam" id="3.30.70.420:FF:000001">
    <property type="entry name" value="3-hydroxy-3-methylglutaryl coenzyme A reductase"/>
    <property type="match status" value="1"/>
</dbReference>
<dbReference type="Pfam" id="PF00368">
    <property type="entry name" value="HMG-CoA_red"/>
    <property type="match status" value="1"/>
</dbReference>
<proteinExistence type="inferred from homology"/>
<keyword evidence="4 10" id="KW-0256">Endoplasmic reticulum</keyword>
<dbReference type="InterPro" id="IPR009029">
    <property type="entry name" value="HMG_CoA_Rdtase_sub-bd_dom_sf"/>
</dbReference>
<evidence type="ECO:0000256" key="5">
    <source>
        <dbReference type="ARBA" id="ARBA00022857"/>
    </source>
</evidence>
<keyword evidence="9 10" id="KW-0472">Membrane</keyword>
<evidence type="ECO:0000256" key="6">
    <source>
        <dbReference type="ARBA" id="ARBA00022989"/>
    </source>
</evidence>
<feature type="transmembrane region" description="Helical" evidence="10">
    <location>
        <begin position="29"/>
        <end position="48"/>
    </location>
</feature>
<keyword evidence="7 10" id="KW-0560">Oxidoreductase</keyword>
<dbReference type="PROSITE" id="PS01192">
    <property type="entry name" value="HMG_COA_REDUCTASE_3"/>
    <property type="match status" value="1"/>
</dbReference>
<feature type="compositionally biased region" description="Basic and acidic residues" evidence="11">
    <location>
        <begin position="184"/>
        <end position="200"/>
    </location>
</feature>
<dbReference type="GO" id="GO:0004420">
    <property type="term" value="F:hydroxymethylglutaryl-CoA reductase (NADPH) activity"/>
    <property type="evidence" value="ECO:0007669"/>
    <property type="project" value="UniProtKB-EC"/>
</dbReference>
<dbReference type="GO" id="GO:0015936">
    <property type="term" value="P:coenzyme A metabolic process"/>
    <property type="evidence" value="ECO:0007669"/>
    <property type="project" value="InterPro"/>
</dbReference>
<dbReference type="GO" id="GO:0005789">
    <property type="term" value="C:endoplasmic reticulum membrane"/>
    <property type="evidence" value="ECO:0007669"/>
    <property type="project" value="UniProtKB-SubCell"/>
</dbReference>
<dbReference type="UniPathway" id="UPA00058">
    <property type="reaction ID" value="UER00103"/>
</dbReference>
<feature type="transmembrane region" description="Helical" evidence="10">
    <location>
        <begin position="364"/>
        <end position="383"/>
    </location>
</feature>
<keyword evidence="6 10" id="KW-1133">Transmembrane helix</keyword>
<dbReference type="GO" id="GO:0006696">
    <property type="term" value="P:ergosterol biosynthetic process"/>
    <property type="evidence" value="ECO:0007669"/>
    <property type="project" value="TreeGrafter"/>
</dbReference>
<dbReference type="PROSITE" id="PS00318">
    <property type="entry name" value="HMG_COA_REDUCTASE_2"/>
    <property type="match status" value="1"/>
</dbReference>
<feature type="transmembrane region" description="Helical" evidence="10">
    <location>
        <begin position="389"/>
        <end position="411"/>
    </location>
</feature>
<dbReference type="InterPro" id="IPR023074">
    <property type="entry name" value="HMG_CoA_Rdtase_cat_sf"/>
</dbReference>
<dbReference type="FunFam" id="1.10.3270.10:FF:000001">
    <property type="entry name" value="3-hydroxy-3-methylglutaryl coenzyme A reductase"/>
    <property type="match status" value="1"/>
</dbReference>
<dbReference type="EMBL" id="RYZI01000255">
    <property type="protein sequence ID" value="RWA07493.1"/>
    <property type="molecule type" value="Genomic_DNA"/>
</dbReference>
<dbReference type="Proteomes" id="UP000286045">
    <property type="component" value="Unassembled WGS sequence"/>
</dbReference>
<keyword evidence="8" id="KW-0443">Lipid metabolism</keyword>
<dbReference type="InterPro" id="IPR009023">
    <property type="entry name" value="HMG_CoA_Rdtase_NAD(P)-bd_sf"/>
</dbReference>
<dbReference type="Pfam" id="PF13323">
    <property type="entry name" value="HPIH"/>
    <property type="match status" value="1"/>
</dbReference>
<dbReference type="PROSITE" id="PS00066">
    <property type="entry name" value="HMG_COA_REDUCTASE_1"/>
    <property type="match status" value="1"/>
</dbReference>
<gene>
    <name evidence="13" type="ORF">EKO27_g7612</name>
</gene>
<dbReference type="Gene3D" id="1.10.3270.10">
    <property type="entry name" value="HMGR, N-terminal domain"/>
    <property type="match status" value="1"/>
</dbReference>
<name>A0A439CZ56_9PEZI</name>
<evidence type="ECO:0000256" key="2">
    <source>
        <dbReference type="ARBA" id="ARBA00007661"/>
    </source>
</evidence>
<dbReference type="InterPro" id="IPR004554">
    <property type="entry name" value="HMG_CoA_Rdtase_eu_arc"/>
</dbReference>
<evidence type="ECO:0000256" key="10">
    <source>
        <dbReference type="RuleBase" id="RU361219"/>
    </source>
</evidence>
<dbReference type="InterPro" id="IPR023282">
    <property type="entry name" value="HMG_CoA_Rdtase_N"/>
</dbReference>
<keyword evidence="5 10" id="KW-0521">NADP</keyword>
<keyword evidence="14" id="KW-1185">Reference proteome</keyword>
<dbReference type="GO" id="GO:0005778">
    <property type="term" value="C:peroxisomal membrane"/>
    <property type="evidence" value="ECO:0007669"/>
    <property type="project" value="TreeGrafter"/>
</dbReference>
<dbReference type="EC" id="1.1.1.34" evidence="10"/>
<dbReference type="PRINTS" id="PR00071">
    <property type="entry name" value="HMGCOARDTASE"/>
</dbReference>
<dbReference type="NCBIfam" id="TIGR00533">
    <property type="entry name" value="HMG_CoA_R_NADP"/>
    <property type="match status" value="1"/>
</dbReference>
<comment type="caution">
    <text evidence="13">The sequence shown here is derived from an EMBL/GenBank/DDBJ whole genome shotgun (WGS) entry which is preliminary data.</text>
</comment>
<evidence type="ECO:0000313" key="14">
    <source>
        <dbReference type="Proteomes" id="UP000286045"/>
    </source>
</evidence>
<feature type="compositionally biased region" description="Polar residues" evidence="11">
    <location>
        <begin position="1110"/>
        <end position="1119"/>
    </location>
</feature>
<feature type="transmembrane region" description="Helical" evidence="10">
    <location>
        <begin position="242"/>
        <end position="262"/>
    </location>
</feature>